<reference evidence="1 2" key="1">
    <citation type="submission" date="2019-05" db="EMBL/GenBank/DDBJ databases">
        <title>Draft genome sequence of Nonomuraea zeae DSM 100528.</title>
        <authorList>
            <person name="Saricaoglu S."/>
            <person name="Isik K."/>
        </authorList>
    </citation>
    <scope>NUCLEOTIDE SEQUENCE [LARGE SCALE GENOMIC DNA]</scope>
    <source>
        <strain evidence="1 2">DSM 100528</strain>
    </source>
</reference>
<proteinExistence type="predicted"/>
<dbReference type="EMBL" id="VCKX01000001">
    <property type="protein sequence ID" value="TMR39890.1"/>
    <property type="molecule type" value="Genomic_DNA"/>
</dbReference>
<dbReference type="Proteomes" id="UP000306628">
    <property type="component" value="Unassembled WGS sequence"/>
</dbReference>
<sequence length="63" mass="6461">MIERGRHGVGSILEGDKVYGDAYAPRATGSFAHLDLPVGCAPSNSAFVFVSLDQAPDGGSPAK</sequence>
<organism evidence="1 2">
    <name type="scientific">Nonomuraea zeae</name>
    <dbReference type="NCBI Taxonomy" id="1642303"/>
    <lineage>
        <taxon>Bacteria</taxon>
        <taxon>Bacillati</taxon>
        <taxon>Actinomycetota</taxon>
        <taxon>Actinomycetes</taxon>
        <taxon>Streptosporangiales</taxon>
        <taxon>Streptosporangiaceae</taxon>
        <taxon>Nonomuraea</taxon>
    </lineage>
</organism>
<comment type="caution">
    <text evidence="1">The sequence shown here is derived from an EMBL/GenBank/DDBJ whole genome shotgun (WGS) entry which is preliminary data.</text>
</comment>
<protein>
    <submittedName>
        <fullName evidence="1">Uncharacterized protein</fullName>
    </submittedName>
</protein>
<evidence type="ECO:0000313" key="2">
    <source>
        <dbReference type="Proteomes" id="UP000306628"/>
    </source>
</evidence>
<keyword evidence="2" id="KW-1185">Reference proteome</keyword>
<dbReference type="AlphaFoldDB" id="A0A5S4HJS3"/>
<accession>A0A5S4HJS3</accession>
<name>A0A5S4HJS3_9ACTN</name>
<evidence type="ECO:0000313" key="1">
    <source>
        <dbReference type="EMBL" id="TMR39890.1"/>
    </source>
</evidence>
<gene>
    <name evidence="1" type="ORF">ETD85_00495</name>
</gene>
<dbReference type="RefSeq" id="WP_138687546.1">
    <property type="nucleotide sequence ID" value="NZ_JBHSAZ010000052.1"/>
</dbReference>